<dbReference type="EMBL" id="CM035409">
    <property type="protein sequence ID" value="KAH7440359.1"/>
    <property type="molecule type" value="Genomic_DNA"/>
</dbReference>
<sequence>MSVSREIIYPLLHTCATKKDLLSGRILLAHMLCNGLDTVSALADQLIRLFSSCSTLYEANLLFCRTESATVFTWHAIITAHVIHGEFSTALSLFHDMQLDGVGPDEYVYTCVLRACANVGSLTQGMLLHDQLVRQCFDKKLVVLNSLVDLYSKCRRLDEAYRIFCKSPDPDVVSWSTMIAGYAQSGHASYALDLFYTMEGNGIHPDRVSYLSILKACCGVGALSLGKVIHSKIIRDGCQSDLTVGNTLIDMYVKCGSLEEAQKIFEHLPGRDVVSWATMIAAYSENARGFSAVDCFDKMREEGIELDRVTFLFVLKACGGVGALRKGRVVHEYIIRGGLDSDVVVGSTVIDMYAKCGSFNEAHAALDRLKRRNTVSWNALIGGYADRGNFMMATSCFKRMLSEGLQPIASTFTSILTACSHAGIVEDGYEYFESMKNDYGITPITDHLFCLVDLFSRAGRLYDAREVLNSIPSVRHDGSGWMSLLTACQKYNDADVGRECFDQIKELDPSDASCYMLMSKIYANLQMWDKFAEIQEMRKRAHAWRKPGQAWIEINEKVHEFLVSEITHQELDGTGPKQERLQRLLRKEGYVAVLDVMADLAQ</sequence>
<protein>
    <recommendedName>
        <fullName evidence="5">Pentatricopeptide repeat-containing protein</fullName>
    </recommendedName>
</protein>
<dbReference type="Gene3D" id="1.25.40.10">
    <property type="entry name" value="Tetratricopeptide repeat domain"/>
    <property type="match status" value="5"/>
</dbReference>
<accession>A0A8T2V7S7</accession>
<dbReference type="InterPro" id="IPR011990">
    <property type="entry name" value="TPR-like_helical_dom_sf"/>
</dbReference>
<keyword evidence="1" id="KW-0677">Repeat</keyword>
<dbReference type="Pfam" id="PF20431">
    <property type="entry name" value="E_motif"/>
    <property type="match status" value="1"/>
</dbReference>
<dbReference type="InterPro" id="IPR002885">
    <property type="entry name" value="PPR_rpt"/>
</dbReference>
<dbReference type="EMBL" id="CM035409">
    <property type="protein sequence ID" value="KAH7440358.1"/>
    <property type="molecule type" value="Genomic_DNA"/>
</dbReference>
<dbReference type="OrthoDB" id="631241at2759"/>
<proteinExistence type="predicted"/>
<dbReference type="EMBL" id="CM035409">
    <property type="protein sequence ID" value="KAH7440360.1"/>
    <property type="molecule type" value="Genomic_DNA"/>
</dbReference>
<gene>
    <name evidence="3" type="ORF">KP509_04G103800</name>
</gene>
<dbReference type="NCBIfam" id="TIGR00756">
    <property type="entry name" value="PPR"/>
    <property type="match status" value="5"/>
</dbReference>
<feature type="repeat" description="PPR" evidence="2">
    <location>
        <begin position="272"/>
        <end position="306"/>
    </location>
</feature>
<dbReference type="Pfam" id="PF01535">
    <property type="entry name" value="PPR"/>
    <property type="match status" value="2"/>
</dbReference>
<dbReference type="InterPro" id="IPR046848">
    <property type="entry name" value="E_motif"/>
</dbReference>
<dbReference type="OMA" id="WENSREI"/>
<dbReference type="FunFam" id="1.25.40.10:FF:000158">
    <property type="entry name" value="pentatricopeptide repeat-containing protein At2g33680"/>
    <property type="match status" value="1"/>
</dbReference>
<organism evidence="3 4">
    <name type="scientific">Ceratopteris richardii</name>
    <name type="common">Triangle waterfern</name>
    <dbReference type="NCBI Taxonomy" id="49495"/>
    <lineage>
        <taxon>Eukaryota</taxon>
        <taxon>Viridiplantae</taxon>
        <taxon>Streptophyta</taxon>
        <taxon>Embryophyta</taxon>
        <taxon>Tracheophyta</taxon>
        <taxon>Polypodiopsida</taxon>
        <taxon>Polypodiidae</taxon>
        <taxon>Polypodiales</taxon>
        <taxon>Pteridineae</taxon>
        <taxon>Pteridaceae</taxon>
        <taxon>Parkerioideae</taxon>
        <taxon>Ceratopteris</taxon>
    </lineage>
</organism>
<evidence type="ECO:0000256" key="1">
    <source>
        <dbReference type="ARBA" id="ARBA00022737"/>
    </source>
</evidence>
<reference evidence="3" key="1">
    <citation type="submission" date="2021-08" db="EMBL/GenBank/DDBJ databases">
        <title>WGS assembly of Ceratopteris richardii.</title>
        <authorList>
            <person name="Marchant D.B."/>
            <person name="Chen G."/>
            <person name="Jenkins J."/>
            <person name="Shu S."/>
            <person name="Leebens-Mack J."/>
            <person name="Grimwood J."/>
            <person name="Schmutz J."/>
            <person name="Soltis P."/>
            <person name="Soltis D."/>
            <person name="Chen Z.-H."/>
        </authorList>
    </citation>
    <scope>NUCLEOTIDE SEQUENCE</scope>
    <source>
        <strain evidence="3">Whitten #5841</strain>
        <tissue evidence="3">Leaf</tissue>
    </source>
</reference>
<evidence type="ECO:0008006" key="5">
    <source>
        <dbReference type="Google" id="ProtNLM"/>
    </source>
</evidence>
<dbReference type="InterPro" id="IPR046960">
    <property type="entry name" value="PPR_At4g14850-like_plant"/>
</dbReference>
<dbReference type="GO" id="GO:0009451">
    <property type="term" value="P:RNA modification"/>
    <property type="evidence" value="ECO:0007669"/>
    <property type="project" value="InterPro"/>
</dbReference>
<dbReference type="PANTHER" id="PTHR47926">
    <property type="entry name" value="PENTATRICOPEPTIDE REPEAT-CONTAINING PROTEIN"/>
    <property type="match status" value="1"/>
</dbReference>
<dbReference type="FunFam" id="1.25.40.10:FF:000031">
    <property type="entry name" value="Pentatricopeptide repeat-containing protein mitochondrial"/>
    <property type="match status" value="1"/>
</dbReference>
<feature type="repeat" description="PPR" evidence="2">
    <location>
        <begin position="171"/>
        <end position="205"/>
    </location>
</feature>
<dbReference type="FunFam" id="1.25.40.10:FF:000344">
    <property type="entry name" value="Pentatricopeptide repeat-containing protein"/>
    <property type="match status" value="1"/>
</dbReference>
<evidence type="ECO:0000256" key="2">
    <source>
        <dbReference type="PROSITE-ProRule" id="PRU00708"/>
    </source>
</evidence>
<dbReference type="Proteomes" id="UP000825935">
    <property type="component" value="Chromosome 4"/>
</dbReference>
<evidence type="ECO:0000313" key="4">
    <source>
        <dbReference type="Proteomes" id="UP000825935"/>
    </source>
</evidence>
<feature type="repeat" description="PPR" evidence="2">
    <location>
        <begin position="70"/>
        <end position="104"/>
    </location>
</feature>
<dbReference type="AlphaFoldDB" id="A0A8T2V7S7"/>
<dbReference type="PROSITE" id="PS51375">
    <property type="entry name" value="PPR"/>
    <property type="match status" value="4"/>
</dbReference>
<comment type="caution">
    <text evidence="3">The sequence shown here is derived from an EMBL/GenBank/DDBJ whole genome shotgun (WGS) entry which is preliminary data.</text>
</comment>
<dbReference type="GO" id="GO:0003723">
    <property type="term" value="F:RNA binding"/>
    <property type="evidence" value="ECO:0007669"/>
    <property type="project" value="InterPro"/>
</dbReference>
<dbReference type="SUPFAM" id="SSF48452">
    <property type="entry name" value="TPR-like"/>
    <property type="match status" value="1"/>
</dbReference>
<dbReference type="Pfam" id="PF13041">
    <property type="entry name" value="PPR_2"/>
    <property type="match status" value="4"/>
</dbReference>
<name>A0A8T2V7S7_CERRI</name>
<keyword evidence="4" id="KW-1185">Reference proteome</keyword>
<dbReference type="PANTHER" id="PTHR47926:SF382">
    <property type="entry name" value="PENTACOTRIPEPTIDE-REPEAT REGION OF PRORP DOMAIN-CONTAINING PROTEIN"/>
    <property type="match status" value="1"/>
</dbReference>
<evidence type="ECO:0000313" key="3">
    <source>
        <dbReference type="EMBL" id="KAH7440359.1"/>
    </source>
</evidence>
<dbReference type="EMBL" id="CM035409">
    <property type="protein sequence ID" value="KAH7440357.1"/>
    <property type="molecule type" value="Genomic_DNA"/>
</dbReference>
<dbReference type="GO" id="GO:0048731">
    <property type="term" value="P:system development"/>
    <property type="evidence" value="ECO:0007669"/>
    <property type="project" value="UniProtKB-ARBA"/>
</dbReference>
<feature type="repeat" description="PPR" evidence="2">
    <location>
        <begin position="373"/>
        <end position="407"/>
    </location>
</feature>